<feature type="region of interest" description="Disordered" evidence="1">
    <location>
        <begin position="141"/>
        <end position="233"/>
    </location>
</feature>
<organism evidence="3 4">
    <name type="scientific">Abeliophyllum distichum</name>
    <dbReference type="NCBI Taxonomy" id="126358"/>
    <lineage>
        <taxon>Eukaryota</taxon>
        <taxon>Viridiplantae</taxon>
        <taxon>Streptophyta</taxon>
        <taxon>Embryophyta</taxon>
        <taxon>Tracheophyta</taxon>
        <taxon>Spermatophyta</taxon>
        <taxon>Magnoliopsida</taxon>
        <taxon>eudicotyledons</taxon>
        <taxon>Gunneridae</taxon>
        <taxon>Pentapetalae</taxon>
        <taxon>asterids</taxon>
        <taxon>lamiids</taxon>
        <taxon>Lamiales</taxon>
        <taxon>Oleaceae</taxon>
        <taxon>Forsythieae</taxon>
        <taxon>Abeliophyllum</taxon>
    </lineage>
</organism>
<feature type="transmembrane region" description="Helical" evidence="2">
    <location>
        <begin position="41"/>
        <end position="59"/>
    </location>
</feature>
<dbReference type="Proteomes" id="UP001604336">
    <property type="component" value="Unassembled WGS sequence"/>
</dbReference>
<dbReference type="EMBL" id="JBFOLK010000012">
    <property type="protein sequence ID" value="KAL2471164.1"/>
    <property type="molecule type" value="Genomic_DNA"/>
</dbReference>
<keyword evidence="2" id="KW-1133">Transmembrane helix</keyword>
<keyword evidence="2" id="KW-0472">Membrane</keyword>
<dbReference type="AlphaFoldDB" id="A0ABD1Q5L8"/>
<dbReference type="PANTHER" id="PTHR21780:SF0">
    <property type="entry name" value="TRANSMEMBRANE PROTEIN 209"/>
    <property type="match status" value="1"/>
</dbReference>
<feature type="compositionally biased region" description="Polar residues" evidence="1">
    <location>
        <begin position="287"/>
        <end position="306"/>
    </location>
</feature>
<feature type="transmembrane region" description="Helical" evidence="2">
    <location>
        <begin position="79"/>
        <end position="102"/>
    </location>
</feature>
<sequence>MNEGEQQNSNTTKPLKFAVYQNAALSSALTSNSLRPSASTFLFILSLFSASAIALFISISRENAIVTRLGLGYVSQEVAGLFSKVIQSTAGFILVGTSLAFVKAISQWRPRNDTDITSISPSKGTKEQKCLTNRQLGFLGLRPKADTPSIESSKKPPKSRINSPSPSNVLVPLHQPITSSNPSSRMSGDKSSTNGRGKIHSFSSPSKSPVSPSLYLVPAPTSRSPSIQNSPGSDQFIATPWSNKRSAFHKEITTEEELEFFLADVDEKITETATKLATPPPSINGFGVSSPNAITSSVNTSGNKRSTPLRPVRMSPGSQKFTTPPKKGEGDLPPPMSMEESIEAFQHLGIYPHIEQWRDCLRQWFSSVLLSPLLSKIDTSHIKVMDAAAKLGISITISQVGSGIPSTTTTATVSPIERTGEWLPAFALDEDGLLHQLRATLVQALDISKLPQSNFQQSPQQNAFIPILQEGIDAITEHQRLHALMKGECIKGLLPQSSVRADYTVQRIRELAEGTCLKNYEYLGSGEVYDKVNKKWTFELPSDSHLLLYLFCALLEYPNWMLHVDPTAYAGAQSSKNPLFLGILPPKERFPEKYIAVVSGVPSVLHPGACILGVGKQSPPIFALYWDKKPQFSLQGRTALWDSILLLCHKIKIGYGGIVRGMHLGSSALAILPVLEQETEE</sequence>
<evidence type="ECO:0000256" key="2">
    <source>
        <dbReference type="SAM" id="Phobius"/>
    </source>
</evidence>
<dbReference type="PANTHER" id="PTHR21780">
    <property type="entry name" value="TRANSMEMBRANE PROTEIN 209"/>
    <property type="match status" value="1"/>
</dbReference>
<feature type="region of interest" description="Disordered" evidence="1">
    <location>
        <begin position="276"/>
        <end position="334"/>
    </location>
</feature>
<comment type="caution">
    <text evidence="3">The sequence shown here is derived from an EMBL/GenBank/DDBJ whole genome shotgun (WGS) entry which is preliminary data.</text>
</comment>
<evidence type="ECO:0000313" key="3">
    <source>
        <dbReference type="EMBL" id="KAL2471164.1"/>
    </source>
</evidence>
<evidence type="ECO:0000256" key="1">
    <source>
        <dbReference type="SAM" id="MobiDB-lite"/>
    </source>
</evidence>
<proteinExistence type="predicted"/>
<feature type="compositionally biased region" description="Polar residues" evidence="1">
    <location>
        <begin position="221"/>
        <end position="233"/>
    </location>
</feature>
<reference evidence="4" key="1">
    <citation type="submission" date="2024-07" db="EMBL/GenBank/DDBJ databases">
        <title>Two chromosome-level genome assemblies of Korean endemic species Abeliophyllum distichum and Forsythia ovata (Oleaceae).</title>
        <authorList>
            <person name="Jang H."/>
        </authorList>
    </citation>
    <scope>NUCLEOTIDE SEQUENCE [LARGE SCALE GENOMIC DNA]</scope>
</reference>
<dbReference type="Pfam" id="PF09786">
    <property type="entry name" value="CytochromB561_N"/>
    <property type="match status" value="1"/>
</dbReference>
<dbReference type="InterPro" id="IPR019176">
    <property type="entry name" value="Cytochrome_B561-rel"/>
</dbReference>
<accession>A0ABD1Q5L8</accession>
<protein>
    <submittedName>
        <fullName evidence="3">Cytochrome B561-related</fullName>
    </submittedName>
</protein>
<feature type="compositionally biased region" description="Low complexity" evidence="1">
    <location>
        <begin position="201"/>
        <end position="213"/>
    </location>
</feature>
<keyword evidence="2" id="KW-0812">Transmembrane</keyword>
<feature type="compositionally biased region" description="Polar residues" evidence="1">
    <location>
        <begin position="176"/>
        <end position="195"/>
    </location>
</feature>
<evidence type="ECO:0000313" key="4">
    <source>
        <dbReference type="Proteomes" id="UP001604336"/>
    </source>
</evidence>
<gene>
    <name evidence="3" type="ORF">Adt_39300</name>
</gene>
<keyword evidence="4" id="KW-1185">Reference proteome</keyword>
<name>A0ABD1Q5L8_9LAMI</name>